<sequence length="392" mass="45099">MFYLIITTILWKCFKIKILFLLFNNILAQQKQQQNCFEKQYNNLIINFNSLQIVKRIGIISPPNAFYLAHYIDEEIAERRIKNYKIEKGDDRNFLKMSNGEKLIIYSSNSAHNLEWSQTEILTKIIHLISINFKNKTIISPIIFINYCKITNTKQPISISNSFTVNPKLLGISSSSYENELIINFKTFENDGRIEIYFDFGANQRNVLIGGLALNDGIEIGGRNDEYFSEKFELNLENGFNGCFARIILNNVDLLFSTSLELKECQIPQPQLFSLGLSTSLQIPYTFLPFSLDFYLIPNSGPLLTILDNENSSLLQIKIIEKEEEKDKNYLISINTEFNGDKPKIFSIEPPGWHSLILKLRSDSLDLILNSKTVFWVQGNKAKQIGTSKLIN</sequence>
<protein>
    <submittedName>
        <fullName evidence="3">LAM_G_DOMAIN domain-containing protein</fullName>
    </submittedName>
</protein>
<name>A0A1I8BR57_MELHA</name>
<dbReference type="AlphaFoldDB" id="A0A1I8BR57"/>
<feature type="signal peptide" evidence="1">
    <location>
        <begin position="1"/>
        <end position="28"/>
    </location>
</feature>
<evidence type="ECO:0000313" key="3">
    <source>
        <dbReference type="WBParaSite" id="MhA1_Contig459.frz3.gene1"/>
    </source>
</evidence>
<keyword evidence="2" id="KW-1185">Reference proteome</keyword>
<keyword evidence="1" id="KW-0732">Signal</keyword>
<proteinExistence type="predicted"/>
<feature type="chain" id="PRO_5009316090" evidence="1">
    <location>
        <begin position="29"/>
        <end position="392"/>
    </location>
</feature>
<evidence type="ECO:0000256" key="1">
    <source>
        <dbReference type="SAM" id="SignalP"/>
    </source>
</evidence>
<organism evidence="2 3">
    <name type="scientific">Meloidogyne hapla</name>
    <name type="common">Root-knot nematode worm</name>
    <dbReference type="NCBI Taxonomy" id="6305"/>
    <lineage>
        <taxon>Eukaryota</taxon>
        <taxon>Metazoa</taxon>
        <taxon>Ecdysozoa</taxon>
        <taxon>Nematoda</taxon>
        <taxon>Chromadorea</taxon>
        <taxon>Rhabditida</taxon>
        <taxon>Tylenchina</taxon>
        <taxon>Tylenchomorpha</taxon>
        <taxon>Tylenchoidea</taxon>
        <taxon>Meloidogynidae</taxon>
        <taxon>Meloidogyninae</taxon>
        <taxon>Meloidogyne</taxon>
    </lineage>
</organism>
<reference evidence="3" key="1">
    <citation type="submission" date="2016-11" db="UniProtKB">
        <authorList>
            <consortium name="WormBaseParasite"/>
        </authorList>
    </citation>
    <scope>IDENTIFICATION</scope>
</reference>
<accession>A0A1I8BR57</accession>
<dbReference type="WBParaSite" id="MhA1_Contig459.frz3.gene1">
    <property type="protein sequence ID" value="MhA1_Contig459.frz3.gene1"/>
    <property type="gene ID" value="MhA1_Contig459.frz3.gene1"/>
</dbReference>
<dbReference type="Proteomes" id="UP000095281">
    <property type="component" value="Unplaced"/>
</dbReference>
<evidence type="ECO:0000313" key="2">
    <source>
        <dbReference type="Proteomes" id="UP000095281"/>
    </source>
</evidence>